<evidence type="ECO:0000256" key="2">
    <source>
        <dbReference type="ARBA" id="ARBA00022679"/>
    </source>
</evidence>
<keyword evidence="5" id="KW-1185">Reference proteome</keyword>
<dbReference type="EMBL" id="JBFNQD010000001">
    <property type="protein sequence ID" value="MEW9304887.1"/>
    <property type="molecule type" value="Genomic_DNA"/>
</dbReference>
<reference evidence="4 6" key="2">
    <citation type="submission" date="2024-09" db="EMBL/GenBank/DDBJ databases">
        <title>Description of Labrys sedimenti sp. nov., isolated from a diclofenac-degrading enrichment culture, and genome-based reclassification of Labrys portucalensis as a later heterotypic synonym of Labrys neptuniae.</title>
        <authorList>
            <person name="Tancsics A."/>
            <person name="Csepanyi A."/>
        </authorList>
    </citation>
    <scope>NUCLEOTIDE SEQUENCE [LARGE SCALE GENOMIC DNA]</scope>
    <source>
        <strain evidence="4 6">LMG 23412</strain>
    </source>
</reference>
<dbReference type="PANTHER" id="PTHR43619">
    <property type="entry name" value="S-ADENOSYL-L-METHIONINE-DEPENDENT METHYLTRANSFERASE YKTD-RELATED"/>
    <property type="match status" value="1"/>
</dbReference>
<proteinExistence type="predicted"/>
<gene>
    <name evidence="3" type="ORF">ABXS05_05015</name>
    <name evidence="4" type="ORF">ACETRX_01975</name>
</gene>
<organism evidence="4 6">
    <name type="scientific">Labrys neptuniae</name>
    <dbReference type="NCBI Taxonomy" id="376174"/>
    <lineage>
        <taxon>Bacteria</taxon>
        <taxon>Pseudomonadati</taxon>
        <taxon>Pseudomonadota</taxon>
        <taxon>Alphaproteobacteria</taxon>
        <taxon>Hyphomicrobiales</taxon>
        <taxon>Xanthobacteraceae</taxon>
        <taxon>Labrys</taxon>
    </lineage>
</organism>
<dbReference type="Gene3D" id="3.40.50.150">
    <property type="entry name" value="Vaccinia Virus protein VP39"/>
    <property type="match status" value="1"/>
</dbReference>
<sequence length="275" mass="31273">MEKVSLSQEKATLLITLYAKGEESRLPDSLLQDRFAASALDRIDYDFSRLGINRDLMIGLAMRAHILDNWARAFLAFHPEAIVLHLGCGLDSRVFRIDPPAGVRWFDVDYPEVIELRRRLYPERAGYQLIGTSVTDPAWLATIMPEGRPALIIAEGMFPYLQADEAIPLLARLAGHFPSGEIAFDAYNRLGLRLIRKQHSVRVTGAQVHWSLDDAHEIERQVPRLKLMQELLSYGRQGYHAAQIARMSLSARLVIPFFRAIPALGRIGRLLRYRF</sequence>
<reference evidence="3 5" key="1">
    <citation type="submission" date="2024-07" db="EMBL/GenBank/DDBJ databases">
        <title>Description of Labrys sedimenti sp. nov., isolated from a diclofenac-degrading enrichment culture.</title>
        <authorList>
            <person name="Tancsics A."/>
            <person name="Csepanyi A."/>
        </authorList>
    </citation>
    <scope>NUCLEOTIDE SEQUENCE [LARGE SCALE GENOMIC DNA]</scope>
    <source>
        <strain evidence="3 5">LMG 23578</strain>
    </source>
</reference>
<protein>
    <submittedName>
        <fullName evidence="4">Class I SAM-dependent methyltransferase</fullName>
    </submittedName>
</protein>
<dbReference type="Proteomes" id="UP001595190">
    <property type="component" value="Unassembled WGS sequence"/>
</dbReference>
<name>A0ABV6Z854_9HYPH</name>
<dbReference type="RefSeq" id="WP_367623135.1">
    <property type="nucleotide sequence ID" value="NZ_JBFNQD010000001.1"/>
</dbReference>
<dbReference type="SUPFAM" id="SSF53335">
    <property type="entry name" value="S-adenosyl-L-methionine-dependent methyltransferases"/>
    <property type="match status" value="1"/>
</dbReference>
<evidence type="ECO:0000313" key="3">
    <source>
        <dbReference type="EMBL" id="MEW9304887.1"/>
    </source>
</evidence>
<keyword evidence="1 4" id="KW-0489">Methyltransferase</keyword>
<evidence type="ECO:0000313" key="6">
    <source>
        <dbReference type="Proteomes" id="UP001595190"/>
    </source>
</evidence>
<accession>A0ABV6Z854</accession>
<comment type="caution">
    <text evidence="4">The sequence shown here is derived from an EMBL/GenBank/DDBJ whole genome shotgun (WGS) entry which is preliminary data.</text>
</comment>
<dbReference type="Proteomes" id="UP001555786">
    <property type="component" value="Unassembled WGS sequence"/>
</dbReference>
<keyword evidence="2" id="KW-0808">Transferase</keyword>
<evidence type="ECO:0000313" key="4">
    <source>
        <dbReference type="EMBL" id="MFC2248371.1"/>
    </source>
</evidence>
<dbReference type="InterPro" id="IPR016874">
    <property type="entry name" value="TcmP-like"/>
</dbReference>
<dbReference type="Pfam" id="PF04072">
    <property type="entry name" value="LCM"/>
    <property type="match status" value="1"/>
</dbReference>
<evidence type="ECO:0000313" key="5">
    <source>
        <dbReference type="Proteomes" id="UP001555786"/>
    </source>
</evidence>
<dbReference type="GO" id="GO:0008168">
    <property type="term" value="F:methyltransferase activity"/>
    <property type="evidence" value="ECO:0007669"/>
    <property type="project" value="UniProtKB-KW"/>
</dbReference>
<dbReference type="PIRSF" id="PIRSF028177">
    <property type="entry name" value="Polyketide_synth_Omtfrase_TcmP"/>
    <property type="match status" value="1"/>
</dbReference>
<dbReference type="InterPro" id="IPR007213">
    <property type="entry name" value="Ppm1/Ppm2/Tcmp"/>
</dbReference>
<dbReference type="InterPro" id="IPR029063">
    <property type="entry name" value="SAM-dependent_MTases_sf"/>
</dbReference>
<dbReference type="EMBL" id="JBHGPK010000001">
    <property type="protein sequence ID" value="MFC2248371.1"/>
    <property type="molecule type" value="Genomic_DNA"/>
</dbReference>
<dbReference type="PANTHER" id="PTHR43619:SF2">
    <property type="entry name" value="S-ADENOSYL-L-METHIONINE-DEPENDENT METHYLTRANSFERASES SUPERFAMILY PROTEIN"/>
    <property type="match status" value="1"/>
</dbReference>
<dbReference type="GO" id="GO:0032259">
    <property type="term" value="P:methylation"/>
    <property type="evidence" value="ECO:0007669"/>
    <property type="project" value="UniProtKB-KW"/>
</dbReference>
<evidence type="ECO:0000256" key="1">
    <source>
        <dbReference type="ARBA" id="ARBA00022603"/>
    </source>
</evidence>